<evidence type="ECO:0000313" key="2">
    <source>
        <dbReference type="Proteomes" id="UP001237642"/>
    </source>
</evidence>
<sequence>MLFGPDDQRRVAASPYSSCKGATESSFMRPTLAPSLDFWFYLRRRFYILDRDRFTDYFTALQTKSGQNVLCCITYGPSQSDYDFPPAAYAHFTFYNIPGGRCPVPLEIDSGQYYAQQKEQSGCMLQNQFKSEFMHDKLSKISTTKFSISSTEITCFFY</sequence>
<comment type="caution">
    <text evidence="1">The sequence shown here is derived from an EMBL/GenBank/DDBJ whole genome shotgun (WGS) entry which is preliminary data.</text>
</comment>
<dbReference type="AlphaFoldDB" id="A0AAD8M9X8"/>
<accession>A0AAD8M9X8</accession>
<protein>
    <submittedName>
        <fullName evidence="1">Uncharacterized protein</fullName>
    </submittedName>
</protein>
<reference evidence="1" key="2">
    <citation type="submission" date="2023-05" db="EMBL/GenBank/DDBJ databases">
        <authorList>
            <person name="Schelkunov M.I."/>
        </authorList>
    </citation>
    <scope>NUCLEOTIDE SEQUENCE</scope>
    <source>
        <strain evidence="1">Hsosn_3</strain>
        <tissue evidence="1">Leaf</tissue>
    </source>
</reference>
<organism evidence="1 2">
    <name type="scientific">Heracleum sosnowskyi</name>
    <dbReference type="NCBI Taxonomy" id="360622"/>
    <lineage>
        <taxon>Eukaryota</taxon>
        <taxon>Viridiplantae</taxon>
        <taxon>Streptophyta</taxon>
        <taxon>Embryophyta</taxon>
        <taxon>Tracheophyta</taxon>
        <taxon>Spermatophyta</taxon>
        <taxon>Magnoliopsida</taxon>
        <taxon>eudicotyledons</taxon>
        <taxon>Gunneridae</taxon>
        <taxon>Pentapetalae</taxon>
        <taxon>asterids</taxon>
        <taxon>campanulids</taxon>
        <taxon>Apiales</taxon>
        <taxon>Apiaceae</taxon>
        <taxon>Apioideae</taxon>
        <taxon>apioid superclade</taxon>
        <taxon>Tordylieae</taxon>
        <taxon>Tordyliinae</taxon>
        <taxon>Heracleum</taxon>
    </lineage>
</organism>
<keyword evidence="2" id="KW-1185">Reference proteome</keyword>
<dbReference type="EMBL" id="JAUIZM010000009">
    <property type="protein sequence ID" value="KAK1365029.1"/>
    <property type="molecule type" value="Genomic_DNA"/>
</dbReference>
<dbReference type="Proteomes" id="UP001237642">
    <property type="component" value="Unassembled WGS sequence"/>
</dbReference>
<proteinExistence type="predicted"/>
<name>A0AAD8M9X8_9APIA</name>
<evidence type="ECO:0000313" key="1">
    <source>
        <dbReference type="EMBL" id="KAK1365029.1"/>
    </source>
</evidence>
<gene>
    <name evidence="1" type="ORF">POM88_040590</name>
</gene>
<reference evidence="1" key="1">
    <citation type="submission" date="2023-02" db="EMBL/GenBank/DDBJ databases">
        <title>Genome of toxic invasive species Heracleum sosnowskyi carries increased number of genes despite the absence of recent whole-genome duplications.</title>
        <authorList>
            <person name="Schelkunov M."/>
            <person name="Shtratnikova V."/>
            <person name="Makarenko M."/>
            <person name="Klepikova A."/>
            <person name="Omelchenko D."/>
            <person name="Novikova G."/>
            <person name="Obukhova E."/>
            <person name="Bogdanov V."/>
            <person name="Penin A."/>
            <person name="Logacheva M."/>
        </authorList>
    </citation>
    <scope>NUCLEOTIDE SEQUENCE</scope>
    <source>
        <strain evidence="1">Hsosn_3</strain>
        <tissue evidence="1">Leaf</tissue>
    </source>
</reference>